<evidence type="ECO:0000256" key="16">
    <source>
        <dbReference type="ARBA" id="ARBA00049385"/>
    </source>
</evidence>
<dbReference type="Gene3D" id="1.20.120.550">
    <property type="entry name" value="Membrane associated eicosanoid/glutathione metabolism-like domain"/>
    <property type="match status" value="1"/>
</dbReference>
<keyword evidence="11" id="KW-0007">Acetylation</keyword>
<evidence type="ECO:0000256" key="1">
    <source>
        <dbReference type="ARBA" id="ARBA00003701"/>
    </source>
</evidence>
<evidence type="ECO:0000256" key="12">
    <source>
        <dbReference type="ARBA" id="ARBA00023128"/>
    </source>
</evidence>
<evidence type="ECO:0000256" key="3">
    <source>
        <dbReference type="ARBA" id="ARBA00004477"/>
    </source>
</evidence>
<evidence type="ECO:0000256" key="18">
    <source>
        <dbReference type="SAM" id="SignalP"/>
    </source>
</evidence>
<evidence type="ECO:0000256" key="15">
    <source>
        <dbReference type="ARBA" id="ARBA00039397"/>
    </source>
</evidence>
<organism evidence="19 20">
    <name type="scientific">Astyanax mexicanus</name>
    <name type="common">Blind cave fish</name>
    <name type="synonym">Astyanax fasciatus mexicanus</name>
    <dbReference type="NCBI Taxonomy" id="7994"/>
    <lineage>
        <taxon>Eukaryota</taxon>
        <taxon>Metazoa</taxon>
        <taxon>Chordata</taxon>
        <taxon>Craniata</taxon>
        <taxon>Vertebrata</taxon>
        <taxon>Euteleostomi</taxon>
        <taxon>Actinopterygii</taxon>
        <taxon>Neopterygii</taxon>
        <taxon>Teleostei</taxon>
        <taxon>Ostariophysi</taxon>
        <taxon>Characiformes</taxon>
        <taxon>Characoidei</taxon>
        <taxon>Acestrorhamphidae</taxon>
        <taxon>Acestrorhamphinae</taxon>
        <taxon>Astyanax</taxon>
    </lineage>
</organism>
<dbReference type="GO" id="GO:0005789">
    <property type="term" value="C:endoplasmic reticulum membrane"/>
    <property type="evidence" value="ECO:0007669"/>
    <property type="project" value="UniProtKB-SubCell"/>
</dbReference>
<sequence>MYRRKHVLVFTLLVCWGITSDRGVLMSGSGNWLCKLGRKWEKKEVVQKTKLTLCHQNDLENIIPFVVIGLLYALTGPELSTALLLFRLFVGSRFIHTVSYVMALPQPSRGLSWMVGMAVTFCMAYRVLTTALLL</sequence>
<evidence type="ECO:0000256" key="11">
    <source>
        <dbReference type="ARBA" id="ARBA00022990"/>
    </source>
</evidence>
<reference evidence="19" key="1">
    <citation type="submission" date="2025-08" db="UniProtKB">
        <authorList>
            <consortium name="Ensembl"/>
        </authorList>
    </citation>
    <scope>IDENTIFICATION</scope>
</reference>
<evidence type="ECO:0000256" key="4">
    <source>
        <dbReference type="ARBA" id="ARBA00010459"/>
    </source>
</evidence>
<evidence type="ECO:0000256" key="5">
    <source>
        <dbReference type="ARBA" id="ARBA00012452"/>
    </source>
</evidence>
<keyword evidence="7 17" id="KW-0812">Transmembrane</keyword>
<keyword evidence="18" id="KW-0732">Signal</keyword>
<feature type="signal peptide" evidence="18">
    <location>
        <begin position="1"/>
        <end position="21"/>
    </location>
</feature>
<keyword evidence="9" id="KW-0256">Endoplasmic reticulum</keyword>
<dbReference type="GO" id="GO:0005741">
    <property type="term" value="C:mitochondrial outer membrane"/>
    <property type="evidence" value="ECO:0007669"/>
    <property type="project" value="UniProtKB-SubCell"/>
</dbReference>
<comment type="catalytic activity">
    <reaction evidence="16">
        <text>RX + glutathione = an S-substituted glutathione + a halide anion + H(+)</text>
        <dbReference type="Rhea" id="RHEA:16437"/>
        <dbReference type="ChEBI" id="CHEBI:15378"/>
        <dbReference type="ChEBI" id="CHEBI:16042"/>
        <dbReference type="ChEBI" id="CHEBI:17792"/>
        <dbReference type="ChEBI" id="CHEBI:57925"/>
        <dbReference type="ChEBI" id="CHEBI:90779"/>
        <dbReference type="EC" id="2.5.1.18"/>
    </reaction>
    <physiologicalReaction direction="left-to-right" evidence="16">
        <dbReference type="Rhea" id="RHEA:16438"/>
    </physiologicalReaction>
</comment>
<dbReference type="InterPro" id="IPR040162">
    <property type="entry name" value="MGST1-like"/>
</dbReference>
<dbReference type="GO" id="GO:0004364">
    <property type="term" value="F:glutathione transferase activity"/>
    <property type="evidence" value="ECO:0007669"/>
    <property type="project" value="UniProtKB-EC"/>
</dbReference>
<dbReference type="Proteomes" id="UP000694621">
    <property type="component" value="Unplaced"/>
</dbReference>
<keyword evidence="10 17" id="KW-1133">Transmembrane helix</keyword>
<dbReference type="AlphaFoldDB" id="A0A8B9GZT3"/>
<evidence type="ECO:0000313" key="19">
    <source>
        <dbReference type="Ensembl" id="ENSAMXP00005004947.1"/>
    </source>
</evidence>
<comment type="similarity">
    <text evidence="4">Belongs to the MAPEG family.</text>
</comment>
<comment type="subunit">
    <text evidence="14">Homotrimer; The trimer binds only one molecule of glutathione.</text>
</comment>
<dbReference type="Pfam" id="PF01124">
    <property type="entry name" value="MAPEG"/>
    <property type="match status" value="1"/>
</dbReference>
<name>A0A8B9GZT3_ASTMX</name>
<feature type="transmembrane region" description="Helical" evidence="17">
    <location>
        <begin position="111"/>
        <end position="128"/>
    </location>
</feature>
<evidence type="ECO:0000256" key="17">
    <source>
        <dbReference type="SAM" id="Phobius"/>
    </source>
</evidence>
<dbReference type="InterPro" id="IPR023352">
    <property type="entry name" value="MAPEG-like_dom_sf"/>
</dbReference>
<dbReference type="SUPFAM" id="SSF161084">
    <property type="entry name" value="MAPEG domain-like"/>
    <property type="match status" value="1"/>
</dbReference>
<keyword evidence="6" id="KW-0808">Transferase</keyword>
<proteinExistence type="inferred from homology"/>
<evidence type="ECO:0000256" key="9">
    <source>
        <dbReference type="ARBA" id="ARBA00022824"/>
    </source>
</evidence>
<feature type="chain" id="PRO_5034279156" description="Microsomal glutathione S-transferase 1" evidence="18">
    <location>
        <begin position="22"/>
        <end position="134"/>
    </location>
</feature>
<dbReference type="Ensembl" id="ENSAMXT00005005683.1">
    <property type="protein sequence ID" value="ENSAMXP00005004947.1"/>
    <property type="gene ID" value="ENSAMXG00005003121.1"/>
</dbReference>
<protein>
    <recommendedName>
        <fullName evidence="15">Microsomal glutathione S-transferase 1</fullName>
        <ecNumber evidence="5">2.5.1.18</ecNumber>
    </recommendedName>
</protein>
<evidence type="ECO:0000256" key="8">
    <source>
        <dbReference type="ARBA" id="ARBA00022787"/>
    </source>
</evidence>
<dbReference type="PANTHER" id="PTHR10689:SF6">
    <property type="entry name" value="MICROSOMAL GLUTATHIONE S-TRANSFERASE 1"/>
    <property type="match status" value="1"/>
</dbReference>
<feature type="transmembrane region" description="Helical" evidence="17">
    <location>
        <begin position="62"/>
        <end position="90"/>
    </location>
</feature>
<evidence type="ECO:0000256" key="10">
    <source>
        <dbReference type="ARBA" id="ARBA00022989"/>
    </source>
</evidence>
<evidence type="ECO:0000256" key="14">
    <source>
        <dbReference type="ARBA" id="ARBA00038540"/>
    </source>
</evidence>
<keyword evidence="13 17" id="KW-0472">Membrane</keyword>
<keyword evidence="12" id="KW-0496">Mitochondrion</keyword>
<keyword evidence="8" id="KW-1000">Mitochondrion outer membrane</keyword>
<evidence type="ECO:0000256" key="7">
    <source>
        <dbReference type="ARBA" id="ARBA00022692"/>
    </source>
</evidence>
<comment type="subcellular location">
    <subcellularLocation>
        <location evidence="3">Endoplasmic reticulum membrane</location>
        <topology evidence="3">Multi-pass membrane protein</topology>
    </subcellularLocation>
    <subcellularLocation>
        <location evidence="2">Mitochondrion outer membrane</location>
    </subcellularLocation>
</comment>
<dbReference type="PANTHER" id="PTHR10689">
    <property type="entry name" value="MICROSOMAL GLUTATHIONE S-TRANSFERASE 1"/>
    <property type="match status" value="1"/>
</dbReference>
<dbReference type="EC" id="2.5.1.18" evidence="5"/>
<evidence type="ECO:0000256" key="6">
    <source>
        <dbReference type="ARBA" id="ARBA00022679"/>
    </source>
</evidence>
<evidence type="ECO:0000256" key="13">
    <source>
        <dbReference type="ARBA" id="ARBA00023136"/>
    </source>
</evidence>
<evidence type="ECO:0000256" key="2">
    <source>
        <dbReference type="ARBA" id="ARBA00004294"/>
    </source>
</evidence>
<evidence type="ECO:0000313" key="20">
    <source>
        <dbReference type="Proteomes" id="UP000694621"/>
    </source>
</evidence>
<comment type="function">
    <text evidence="1">Conjugation of reduced glutathione to a wide number of exogenous and endogenous hydrophobic electrophiles.</text>
</comment>
<accession>A0A8B9GZT3</accession>
<dbReference type="InterPro" id="IPR001129">
    <property type="entry name" value="Membr-assoc_MAPEG"/>
</dbReference>